<dbReference type="EMBL" id="VSSQ01003344">
    <property type="protein sequence ID" value="MPM20257.1"/>
    <property type="molecule type" value="Genomic_DNA"/>
</dbReference>
<reference evidence="1" key="1">
    <citation type="submission" date="2019-08" db="EMBL/GenBank/DDBJ databases">
        <authorList>
            <person name="Kucharzyk K."/>
            <person name="Murdoch R.W."/>
            <person name="Higgins S."/>
            <person name="Loffler F."/>
        </authorList>
    </citation>
    <scope>NUCLEOTIDE SEQUENCE</scope>
</reference>
<dbReference type="AlphaFoldDB" id="A0A644XWF5"/>
<comment type="caution">
    <text evidence="1">The sequence shown here is derived from an EMBL/GenBank/DDBJ whole genome shotgun (WGS) entry which is preliminary data.</text>
</comment>
<proteinExistence type="predicted"/>
<name>A0A644XWF5_9ZZZZ</name>
<organism evidence="1">
    <name type="scientific">bioreactor metagenome</name>
    <dbReference type="NCBI Taxonomy" id="1076179"/>
    <lineage>
        <taxon>unclassified sequences</taxon>
        <taxon>metagenomes</taxon>
        <taxon>ecological metagenomes</taxon>
    </lineage>
</organism>
<evidence type="ECO:0000313" key="1">
    <source>
        <dbReference type="EMBL" id="MPM20257.1"/>
    </source>
</evidence>
<protein>
    <recommendedName>
        <fullName evidence="2">Cthe-2314-like HEPN domain-containing protein</fullName>
    </recommendedName>
</protein>
<sequence length="217" mass="24896">MNLPQPASLRKSNSFIEQLQNSVIEQKKLYVSALEKCTSGQDPNEINLREIMRISYNFADDAIKLMQLLVSLSDLKAIVLWLTLKSHFDLAESIRNLPWTKSDKKASPDYYVEKIKGARNHAFHNLLLFDRTIEADLSGVQVNAKKLTILPAYSQRKNNVPLDYEDREIVEILSEITRANETVVTLDFWIKNLAVLESFERLLSSTKETLWLLNSAI</sequence>
<evidence type="ECO:0008006" key="2">
    <source>
        <dbReference type="Google" id="ProtNLM"/>
    </source>
</evidence>
<gene>
    <name evidence="1" type="ORF">SDC9_66686</name>
</gene>
<accession>A0A644XWF5</accession>